<feature type="transmembrane region" description="Helical" evidence="1">
    <location>
        <begin position="219"/>
        <end position="244"/>
    </location>
</feature>
<name>A0AAD6ZKL6_9AGAR</name>
<keyword evidence="1" id="KW-0472">Membrane</keyword>
<protein>
    <submittedName>
        <fullName evidence="2">Uncharacterized protein</fullName>
    </submittedName>
</protein>
<keyword evidence="3" id="KW-1185">Reference proteome</keyword>
<gene>
    <name evidence="2" type="ORF">DFH08DRAFT_940772</name>
</gene>
<keyword evidence="1" id="KW-1133">Transmembrane helix</keyword>
<comment type="caution">
    <text evidence="2">The sequence shown here is derived from an EMBL/GenBank/DDBJ whole genome shotgun (WGS) entry which is preliminary data.</text>
</comment>
<evidence type="ECO:0000256" key="1">
    <source>
        <dbReference type="SAM" id="Phobius"/>
    </source>
</evidence>
<evidence type="ECO:0000313" key="3">
    <source>
        <dbReference type="Proteomes" id="UP001218218"/>
    </source>
</evidence>
<dbReference type="AlphaFoldDB" id="A0AAD6ZKL6"/>
<reference evidence="2" key="1">
    <citation type="submission" date="2023-03" db="EMBL/GenBank/DDBJ databases">
        <title>Massive genome expansion in bonnet fungi (Mycena s.s.) driven by repeated elements and novel gene families across ecological guilds.</title>
        <authorList>
            <consortium name="Lawrence Berkeley National Laboratory"/>
            <person name="Harder C.B."/>
            <person name="Miyauchi S."/>
            <person name="Viragh M."/>
            <person name="Kuo A."/>
            <person name="Thoen E."/>
            <person name="Andreopoulos B."/>
            <person name="Lu D."/>
            <person name="Skrede I."/>
            <person name="Drula E."/>
            <person name="Henrissat B."/>
            <person name="Morin E."/>
            <person name="Kohler A."/>
            <person name="Barry K."/>
            <person name="LaButti K."/>
            <person name="Morin E."/>
            <person name="Salamov A."/>
            <person name="Lipzen A."/>
            <person name="Mereny Z."/>
            <person name="Hegedus B."/>
            <person name="Baldrian P."/>
            <person name="Stursova M."/>
            <person name="Weitz H."/>
            <person name="Taylor A."/>
            <person name="Grigoriev I.V."/>
            <person name="Nagy L.G."/>
            <person name="Martin F."/>
            <person name="Kauserud H."/>
        </authorList>
    </citation>
    <scope>NUCLEOTIDE SEQUENCE</scope>
    <source>
        <strain evidence="2">CBHHK002</strain>
    </source>
</reference>
<feature type="transmembrane region" description="Helical" evidence="1">
    <location>
        <begin position="187"/>
        <end position="207"/>
    </location>
</feature>
<feature type="transmembrane region" description="Helical" evidence="1">
    <location>
        <begin position="143"/>
        <end position="162"/>
    </location>
</feature>
<evidence type="ECO:0000313" key="2">
    <source>
        <dbReference type="EMBL" id="KAJ7327419.1"/>
    </source>
</evidence>
<sequence>MGSTPSIFEKTPQEHAEAATRDLEKRRETAIWPPQLTLVRPGHARVEFYAYRYRVRDRLRPDIEAVLPLEKSGELSLFTVRRIWGLETSSIIDPLDLKLGFPADLNLLPACVVTEQLAKHGCIKLIEPYTSCETLIKRQLRHIAVAGMSALHCWFVLALAGARNDYCRLGKHLSEPIYVTKTHYIDWARTANLTVFLAILFLAFTSIGKDLVFRLGEAVVDTVAASTCLTLSLWACLIALFFVAPEAYAKALEMEDVKLMVVLSG</sequence>
<organism evidence="2 3">
    <name type="scientific">Mycena albidolilacea</name>
    <dbReference type="NCBI Taxonomy" id="1033008"/>
    <lineage>
        <taxon>Eukaryota</taxon>
        <taxon>Fungi</taxon>
        <taxon>Dikarya</taxon>
        <taxon>Basidiomycota</taxon>
        <taxon>Agaricomycotina</taxon>
        <taxon>Agaricomycetes</taxon>
        <taxon>Agaricomycetidae</taxon>
        <taxon>Agaricales</taxon>
        <taxon>Marasmiineae</taxon>
        <taxon>Mycenaceae</taxon>
        <taxon>Mycena</taxon>
    </lineage>
</organism>
<accession>A0AAD6ZKL6</accession>
<keyword evidence="1" id="KW-0812">Transmembrane</keyword>
<proteinExistence type="predicted"/>
<dbReference type="Proteomes" id="UP001218218">
    <property type="component" value="Unassembled WGS sequence"/>
</dbReference>
<dbReference type="EMBL" id="JARIHO010000041">
    <property type="protein sequence ID" value="KAJ7327419.1"/>
    <property type="molecule type" value="Genomic_DNA"/>
</dbReference>